<gene>
    <name evidence="12" type="ORF">PSI22_02915</name>
</gene>
<dbReference type="InterPro" id="IPR004694">
    <property type="entry name" value="Hydroxy_aa_transpt"/>
</dbReference>
<evidence type="ECO:0000256" key="5">
    <source>
        <dbReference type="ARBA" id="ARBA00022692"/>
    </source>
</evidence>
<evidence type="ECO:0000313" key="12">
    <source>
        <dbReference type="EMBL" id="MDC9620610.1"/>
    </source>
</evidence>
<feature type="transmembrane region" description="Helical" evidence="11">
    <location>
        <begin position="169"/>
        <end position="189"/>
    </location>
</feature>
<keyword evidence="3" id="KW-1003">Cell membrane</keyword>
<dbReference type="NCBIfam" id="TIGR00814">
    <property type="entry name" value="stp"/>
    <property type="match status" value="1"/>
</dbReference>
<keyword evidence="4" id="KW-0997">Cell inner membrane</keyword>
<dbReference type="InterPro" id="IPR018227">
    <property type="entry name" value="Amino_acid_transport_2"/>
</dbReference>
<evidence type="ECO:0000256" key="11">
    <source>
        <dbReference type="SAM" id="Phobius"/>
    </source>
</evidence>
<dbReference type="RefSeq" id="WP_273578487.1">
    <property type="nucleotide sequence ID" value="NZ_JAQRFO010000003.1"/>
</dbReference>
<comment type="caution">
    <text evidence="12">The sequence shown here is derived from an EMBL/GenBank/DDBJ whole genome shotgun (WGS) entry which is preliminary data.</text>
</comment>
<accession>A0ABT5M0M8</accession>
<evidence type="ECO:0000256" key="7">
    <source>
        <dbReference type="ARBA" id="ARBA00022970"/>
    </source>
</evidence>
<keyword evidence="6" id="KW-0769">Symport</keyword>
<feature type="transmembrane region" description="Helical" evidence="11">
    <location>
        <begin position="54"/>
        <end position="72"/>
    </location>
</feature>
<feature type="transmembrane region" description="Helical" evidence="11">
    <location>
        <begin position="358"/>
        <end position="378"/>
    </location>
</feature>
<feature type="transmembrane region" description="Helical" evidence="11">
    <location>
        <begin position="257"/>
        <end position="280"/>
    </location>
</feature>
<dbReference type="Gene3D" id="1.20.1740.10">
    <property type="entry name" value="Amino acid/polyamine transporter I"/>
    <property type="match status" value="1"/>
</dbReference>
<keyword evidence="13" id="KW-1185">Reference proteome</keyword>
<feature type="transmembrane region" description="Helical" evidence="11">
    <location>
        <begin position="101"/>
        <end position="124"/>
    </location>
</feature>
<feature type="transmembrane region" description="Helical" evidence="11">
    <location>
        <begin position="29"/>
        <end position="48"/>
    </location>
</feature>
<evidence type="ECO:0000313" key="13">
    <source>
        <dbReference type="Proteomes" id="UP001214757"/>
    </source>
</evidence>
<evidence type="ECO:0000256" key="4">
    <source>
        <dbReference type="ARBA" id="ARBA00022519"/>
    </source>
</evidence>
<keyword evidence="7" id="KW-0029">Amino-acid transport</keyword>
<dbReference type="Pfam" id="PF03222">
    <property type="entry name" value="Trp_Tyr_perm"/>
    <property type="match status" value="1"/>
</dbReference>
<evidence type="ECO:0000256" key="1">
    <source>
        <dbReference type="ARBA" id="ARBA00004429"/>
    </source>
</evidence>
<sequence>MDTSQSGSIAASAASGKSDYTTWRKSDTVWMLGLYGTAIGAGVLFLPINAGIGGLIPLIIMTLLALPMTFFAHRGMCRFVLSGKKNGEDITGVVEEHFGKVAGFLITILYFFAIYPILLVYSVALTNTVDSFITHQLHMNAPPRALLALVLILGVMSIIRFGEHFIVKAMSVLVFPFVAVLMLLALYLIPHWNTTIFDTLSLENALSSTSGHGLLFTLWLAIPVMVFSFNHSPIISAFAVAKREEYGENAEKKCSRILGYAHIMMVITVMFFVFSCVLSLSPANLAEAKAQNITILSYLANHFNAPTIEYIAPLIAFIAITKSFLGHYLGAREGFNGIVNKALSTQGKTIQRKSLNRITSLFMLVSAWIVATLNPSILDIIQSLGGPIIAMILFIMPMYAIHKVPAMRKYAGKPSNVFVVVTGLIAISAAVYSVM</sequence>
<organism evidence="12 13">
    <name type="scientific">Xenorhabdus aichiensis</name>
    <dbReference type="NCBI Taxonomy" id="3025874"/>
    <lineage>
        <taxon>Bacteria</taxon>
        <taxon>Pseudomonadati</taxon>
        <taxon>Pseudomonadota</taxon>
        <taxon>Gammaproteobacteria</taxon>
        <taxon>Enterobacterales</taxon>
        <taxon>Morganellaceae</taxon>
        <taxon>Xenorhabdus</taxon>
    </lineage>
</organism>
<keyword evidence="8 11" id="KW-1133">Transmembrane helix</keyword>
<comment type="catalytic activity">
    <reaction evidence="10">
        <text>L-serine(in) + H(+)(in) = L-serine(out) + H(+)(out)</text>
        <dbReference type="Rhea" id="RHEA:28887"/>
        <dbReference type="ChEBI" id="CHEBI:15378"/>
        <dbReference type="ChEBI" id="CHEBI:33384"/>
    </reaction>
    <physiologicalReaction direction="right-to-left" evidence="10">
        <dbReference type="Rhea" id="RHEA:28889"/>
    </physiologicalReaction>
</comment>
<evidence type="ECO:0000256" key="2">
    <source>
        <dbReference type="ARBA" id="ARBA00022448"/>
    </source>
</evidence>
<keyword evidence="2" id="KW-0813">Transport</keyword>
<reference evidence="12 13" key="1">
    <citation type="submission" date="2023-02" db="EMBL/GenBank/DDBJ databases">
        <title>Entomopathogenic bacteria.</title>
        <authorList>
            <person name="Machado R.A."/>
        </authorList>
    </citation>
    <scope>NUCLEOTIDE SEQUENCE [LARGE SCALE GENOMIC DNA]</scope>
    <source>
        <strain evidence="12 13">XENO-7</strain>
    </source>
</reference>
<evidence type="ECO:0000256" key="3">
    <source>
        <dbReference type="ARBA" id="ARBA00022475"/>
    </source>
</evidence>
<proteinExistence type="predicted"/>
<feature type="transmembrane region" description="Helical" evidence="11">
    <location>
        <begin position="384"/>
        <end position="402"/>
    </location>
</feature>
<dbReference type="PANTHER" id="PTHR35334">
    <property type="entry name" value="SERINE TRANSPORTER"/>
    <property type="match status" value="1"/>
</dbReference>
<feature type="transmembrane region" description="Helical" evidence="11">
    <location>
        <begin position="414"/>
        <end position="434"/>
    </location>
</feature>
<name>A0ABT5M0M8_9GAMM</name>
<feature type="transmembrane region" description="Helical" evidence="11">
    <location>
        <begin position="144"/>
        <end position="162"/>
    </location>
</feature>
<protein>
    <submittedName>
        <fullName evidence="12">HAAAP family serine/threonine permease</fullName>
    </submittedName>
</protein>
<dbReference type="Proteomes" id="UP001214757">
    <property type="component" value="Unassembled WGS sequence"/>
</dbReference>
<evidence type="ECO:0000256" key="9">
    <source>
        <dbReference type="ARBA" id="ARBA00023136"/>
    </source>
</evidence>
<keyword evidence="9 11" id="KW-0472">Membrane</keyword>
<evidence type="ECO:0000256" key="8">
    <source>
        <dbReference type="ARBA" id="ARBA00022989"/>
    </source>
</evidence>
<dbReference type="EMBL" id="JAQRFO010000003">
    <property type="protein sequence ID" value="MDC9620610.1"/>
    <property type="molecule type" value="Genomic_DNA"/>
</dbReference>
<evidence type="ECO:0000256" key="10">
    <source>
        <dbReference type="ARBA" id="ARBA00047996"/>
    </source>
</evidence>
<dbReference type="PANTHER" id="PTHR35334:SF2">
    <property type="entry name" value="SERINE TRANSPORTER SDAC"/>
    <property type="match status" value="1"/>
</dbReference>
<keyword evidence="5 11" id="KW-0812">Transmembrane</keyword>
<evidence type="ECO:0000256" key="6">
    <source>
        <dbReference type="ARBA" id="ARBA00022847"/>
    </source>
</evidence>
<comment type="subcellular location">
    <subcellularLocation>
        <location evidence="1">Cell inner membrane</location>
        <topology evidence="1">Multi-pass membrane protein</topology>
    </subcellularLocation>
</comment>
<feature type="transmembrane region" description="Helical" evidence="11">
    <location>
        <begin position="310"/>
        <end position="331"/>
    </location>
</feature>
<feature type="transmembrane region" description="Helical" evidence="11">
    <location>
        <begin position="209"/>
        <end position="229"/>
    </location>
</feature>